<keyword evidence="1" id="KW-1133">Transmembrane helix</keyword>
<keyword evidence="1" id="KW-0472">Membrane</keyword>
<gene>
    <name evidence="2" type="ORF">H8923_00075</name>
</gene>
<feature type="transmembrane region" description="Helical" evidence="1">
    <location>
        <begin position="206"/>
        <end position="223"/>
    </location>
</feature>
<accession>A0ABR7JJM5</accession>
<proteinExistence type="predicted"/>
<feature type="transmembrane region" description="Helical" evidence="1">
    <location>
        <begin position="267"/>
        <end position="298"/>
    </location>
</feature>
<evidence type="ECO:0000313" key="2">
    <source>
        <dbReference type="EMBL" id="MBC5995142.1"/>
    </source>
</evidence>
<dbReference type="EMBL" id="JACRWE010000001">
    <property type="protein sequence ID" value="MBC5995142.1"/>
    <property type="molecule type" value="Genomic_DNA"/>
</dbReference>
<dbReference type="Pfam" id="PF09991">
    <property type="entry name" value="DUF2232"/>
    <property type="match status" value="1"/>
</dbReference>
<comment type="caution">
    <text evidence="2">The sequence shown here is derived from an EMBL/GenBank/DDBJ whole genome shotgun (WGS) entry which is preliminary data.</text>
</comment>
<feature type="transmembrane region" description="Helical" evidence="1">
    <location>
        <begin position="235"/>
        <end position="255"/>
    </location>
</feature>
<organism evidence="2 3">
    <name type="scientific">Romboutsia faecis</name>
    <dbReference type="NCBI Taxonomy" id="2764597"/>
    <lineage>
        <taxon>Bacteria</taxon>
        <taxon>Bacillati</taxon>
        <taxon>Bacillota</taxon>
        <taxon>Clostridia</taxon>
        <taxon>Peptostreptococcales</taxon>
        <taxon>Peptostreptococcaceae</taxon>
        <taxon>Romboutsia</taxon>
    </lineage>
</organism>
<name>A0ABR7JJM5_9FIRM</name>
<dbReference type="Gene3D" id="1.10.1760.20">
    <property type="match status" value="1"/>
</dbReference>
<evidence type="ECO:0000256" key="1">
    <source>
        <dbReference type="SAM" id="Phobius"/>
    </source>
</evidence>
<protein>
    <submittedName>
        <fullName evidence="2">DUF2232 domain-containing protein</fullName>
    </submittedName>
</protein>
<feature type="transmembrane region" description="Helical" evidence="1">
    <location>
        <begin position="7"/>
        <end position="25"/>
    </location>
</feature>
<keyword evidence="3" id="KW-1185">Reference proteome</keyword>
<feature type="transmembrane region" description="Helical" evidence="1">
    <location>
        <begin position="148"/>
        <end position="172"/>
    </location>
</feature>
<feature type="transmembrane region" description="Helical" evidence="1">
    <location>
        <begin position="104"/>
        <end position="127"/>
    </location>
</feature>
<keyword evidence="1" id="KW-0812">Transmembrane</keyword>
<evidence type="ECO:0000313" key="3">
    <source>
        <dbReference type="Proteomes" id="UP000609849"/>
    </source>
</evidence>
<reference evidence="2 3" key="1">
    <citation type="submission" date="2020-08" db="EMBL/GenBank/DDBJ databases">
        <authorList>
            <person name="Liu C."/>
            <person name="Sun Q."/>
        </authorList>
    </citation>
    <scope>NUCLEOTIDE SEQUENCE [LARGE SCALE GENOMIC DNA]</scope>
    <source>
        <strain evidence="2 3">NSJ-18</strain>
    </source>
</reference>
<sequence>MNSTKKMTEAALLTSLFIVITIISVSTGFGYAVYLDFAVPIFFCIIYLKCDFKYTVLSSVSSLLIVSLVLGNIGTAIWMIQSIILGLTCGVLLAKSTTIIDDFIFGSILGVILMVFVDIYASTLIGYSFMSEFQGYANMFTNKRYIDLIYYILIALLPMGTIFSIYFLSLILGKKLNILKENSKKKLYMMKNFKNCGRYICSSKKVFYSCVIYILFIEVLNLIGVRFEQTYIKTILISSEYICLYFVIRDAFVLVQNYILLKYKKNIYIRIFSIIIAVALVFLLKITTAVLVIFNVILDKKVNIRINQTKLVNNYVNQLIYR</sequence>
<dbReference type="RefSeq" id="WP_153973033.1">
    <property type="nucleotide sequence ID" value="NZ_JACRWE010000001.1"/>
</dbReference>
<dbReference type="InterPro" id="IPR018710">
    <property type="entry name" value="DUF2232"/>
</dbReference>
<feature type="transmembrane region" description="Helical" evidence="1">
    <location>
        <begin position="60"/>
        <end position="84"/>
    </location>
</feature>
<dbReference type="Proteomes" id="UP000609849">
    <property type="component" value="Unassembled WGS sequence"/>
</dbReference>